<evidence type="ECO:0000313" key="3">
    <source>
        <dbReference type="Proteomes" id="UP001629113"/>
    </source>
</evidence>
<evidence type="ECO:0000313" key="2">
    <source>
        <dbReference type="EMBL" id="KAL3427759.1"/>
    </source>
</evidence>
<feature type="transmembrane region" description="Helical" evidence="1">
    <location>
        <begin position="433"/>
        <end position="449"/>
    </location>
</feature>
<keyword evidence="1" id="KW-1133">Transmembrane helix</keyword>
<dbReference type="InterPro" id="IPR026749">
    <property type="entry name" value="Tmem135"/>
</dbReference>
<dbReference type="Proteomes" id="UP001629113">
    <property type="component" value="Unassembled WGS sequence"/>
</dbReference>
<reference evidence="2 3" key="1">
    <citation type="submission" date="2024-06" db="EMBL/GenBank/DDBJ databases">
        <title>Complete genome of Phlyctema vagabunda strain 19-DSS-EL-015.</title>
        <authorList>
            <person name="Fiorenzani C."/>
        </authorList>
    </citation>
    <scope>NUCLEOTIDE SEQUENCE [LARGE SCALE GENOMIC DNA]</scope>
    <source>
        <strain evidence="2 3">19-DSS-EL-015</strain>
    </source>
</reference>
<protein>
    <recommendedName>
        <fullName evidence="4">Transmembrane protein 135 N-terminal domain-containing protein</fullName>
    </recommendedName>
</protein>
<keyword evidence="3" id="KW-1185">Reference proteome</keyword>
<proteinExistence type="predicted"/>
<name>A0ABR4PWM7_9HELO</name>
<organism evidence="2 3">
    <name type="scientific">Phlyctema vagabunda</name>
    <dbReference type="NCBI Taxonomy" id="108571"/>
    <lineage>
        <taxon>Eukaryota</taxon>
        <taxon>Fungi</taxon>
        <taxon>Dikarya</taxon>
        <taxon>Ascomycota</taxon>
        <taxon>Pezizomycotina</taxon>
        <taxon>Leotiomycetes</taxon>
        <taxon>Helotiales</taxon>
        <taxon>Dermateaceae</taxon>
        <taxon>Phlyctema</taxon>
    </lineage>
</organism>
<evidence type="ECO:0008006" key="4">
    <source>
        <dbReference type="Google" id="ProtNLM"/>
    </source>
</evidence>
<gene>
    <name evidence="2" type="ORF">PVAG01_01268</name>
</gene>
<comment type="caution">
    <text evidence="2">The sequence shown here is derived from an EMBL/GenBank/DDBJ whole genome shotgun (WGS) entry which is preliminary data.</text>
</comment>
<feature type="transmembrane region" description="Helical" evidence="1">
    <location>
        <begin position="400"/>
        <end position="421"/>
    </location>
</feature>
<feature type="transmembrane region" description="Helical" evidence="1">
    <location>
        <begin position="484"/>
        <end position="500"/>
    </location>
</feature>
<accession>A0ABR4PWM7</accession>
<dbReference type="PANTHER" id="PTHR12459">
    <property type="entry name" value="TRANSMEMBRANE PROTEIN 135-RELATED"/>
    <property type="match status" value="1"/>
</dbReference>
<dbReference type="PANTHER" id="PTHR12459:SF19">
    <property type="entry name" value="TRANSMEMBRANE PROTEIN 135 N-TERMINAL DOMAIN-CONTAINING PROTEIN"/>
    <property type="match status" value="1"/>
</dbReference>
<keyword evidence="1" id="KW-0812">Transmembrane</keyword>
<keyword evidence="1" id="KW-0472">Membrane</keyword>
<sequence length="545" mass="61499">MASSPEDIPKPPRDRGALARSSTDPIILRNTLRYTISAKEYQTLHKYIISRSKVLKRNAPTVPQVEKLVARPGGEDYNAAAVRASLRVFFASSAALKAYAIVSERLFGRERIRGKKIPLWRSPNLRLSISLSTILLLHRILFRFFTRLRSHLLTPDAKPFRQRNKRTSSTLTSDLAPAIGASLAGFALAVVPKDQLRVTIGIYSLSRALEFAYNYAEDEGLIWGREGRPWWWGSWMIMPLASGQLLHAFVFDRDCFPKAYGDFILKNSPQYLQGRPTDYPSNLPWPSTYQVVDSLAQMAKLHYPPFISPILIPNSSTLPPSLTAISPITSPAHPLITSLSCAALHPTDPSCLRTYLTYWIRVFPRLTRFVAVLFAVLSVPAYKRFYRFPIASLDALARRILSYSAFMAGSIGSSWGAICLFQQILPRTVLSTQRFFLGGMIGGLWGFMIKSNGRGAFLYSARASVDSLWKVGKKRGWWKGVKGGDVWLFVFSLMIVNVVYERDARGIRSVGLRKSISSLRGEGWRDWVQEEDERLLAEEEREKEL</sequence>
<evidence type="ECO:0000256" key="1">
    <source>
        <dbReference type="SAM" id="Phobius"/>
    </source>
</evidence>
<dbReference type="EMBL" id="JBFCZG010000001">
    <property type="protein sequence ID" value="KAL3427759.1"/>
    <property type="molecule type" value="Genomic_DNA"/>
</dbReference>